<reference evidence="1 2" key="1">
    <citation type="journal article" date="2016" name="Nat. Commun.">
        <title>Thousands of microbial genomes shed light on interconnected biogeochemical processes in an aquifer system.</title>
        <authorList>
            <person name="Anantharaman K."/>
            <person name="Brown C.T."/>
            <person name="Hug L.A."/>
            <person name="Sharon I."/>
            <person name="Castelle C.J."/>
            <person name="Probst A.J."/>
            <person name="Thomas B.C."/>
            <person name="Singh A."/>
            <person name="Wilkins M.J."/>
            <person name="Karaoz U."/>
            <person name="Brodie E.L."/>
            <person name="Williams K.H."/>
            <person name="Hubbard S.S."/>
            <person name="Banfield J.F."/>
        </authorList>
    </citation>
    <scope>NUCLEOTIDE SEQUENCE [LARGE SCALE GENOMIC DNA]</scope>
</reference>
<dbReference type="Proteomes" id="UP000177565">
    <property type="component" value="Unassembled WGS sequence"/>
</dbReference>
<evidence type="ECO:0000313" key="2">
    <source>
        <dbReference type="Proteomes" id="UP000177565"/>
    </source>
</evidence>
<accession>A0A1G2MRP1</accession>
<sequence>MTEARQGEIALKLIKRELSKNGVSDSVRRNMGNEAKDIGIDKDEMEAFIHAILPGVMASIFGWASCRIESR</sequence>
<dbReference type="EMBL" id="MHRQ01000020">
    <property type="protein sequence ID" value="OHA26567.1"/>
    <property type="molecule type" value="Genomic_DNA"/>
</dbReference>
<organism evidence="1 2">
    <name type="scientific">Candidatus Taylorbacteria bacterium RIFCSPHIGHO2_02_FULL_46_13</name>
    <dbReference type="NCBI Taxonomy" id="1802312"/>
    <lineage>
        <taxon>Bacteria</taxon>
        <taxon>Candidatus Tayloriibacteriota</taxon>
    </lineage>
</organism>
<protein>
    <submittedName>
        <fullName evidence="1">Uncharacterized protein</fullName>
    </submittedName>
</protein>
<name>A0A1G2MRP1_9BACT</name>
<comment type="caution">
    <text evidence="1">The sequence shown here is derived from an EMBL/GenBank/DDBJ whole genome shotgun (WGS) entry which is preliminary data.</text>
</comment>
<gene>
    <name evidence="1" type="ORF">A3C06_03260</name>
</gene>
<dbReference type="AlphaFoldDB" id="A0A1G2MRP1"/>
<proteinExistence type="predicted"/>
<evidence type="ECO:0000313" key="1">
    <source>
        <dbReference type="EMBL" id="OHA26567.1"/>
    </source>
</evidence>